<dbReference type="RefSeq" id="WP_148579834.1">
    <property type="nucleotide sequence ID" value="NZ_SDKK01000013.1"/>
</dbReference>
<accession>A0A6C2CM25</accession>
<dbReference type="Proteomes" id="UP000389128">
    <property type="component" value="Unassembled WGS sequence"/>
</dbReference>
<evidence type="ECO:0008006" key="3">
    <source>
        <dbReference type="Google" id="ProtNLM"/>
    </source>
</evidence>
<comment type="caution">
    <text evidence="1">The sequence shown here is derived from an EMBL/GenBank/DDBJ whole genome shotgun (WGS) entry which is preliminary data.</text>
</comment>
<proteinExistence type="predicted"/>
<dbReference type="OrthoDB" id="9154930at2"/>
<name>A0A6C2CM25_9RHOO</name>
<organism evidence="1 2">
    <name type="scientific">Zoogloea oleivorans</name>
    <dbReference type="NCBI Taxonomy" id="1552750"/>
    <lineage>
        <taxon>Bacteria</taxon>
        <taxon>Pseudomonadati</taxon>
        <taxon>Pseudomonadota</taxon>
        <taxon>Betaproteobacteria</taxon>
        <taxon>Rhodocyclales</taxon>
        <taxon>Zoogloeaceae</taxon>
        <taxon>Zoogloea</taxon>
    </lineage>
</organism>
<gene>
    <name evidence="1" type="ORF">ETQ85_14730</name>
</gene>
<dbReference type="EMBL" id="SDKK01000013">
    <property type="protein sequence ID" value="TYC55267.1"/>
    <property type="molecule type" value="Genomic_DNA"/>
</dbReference>
<protein>
    <recommendedName>
        <fullName evidence="3">Apea-like HEPN domain-containing protein</fullName>
    </recommendedName>
</protein>
<evidence type="ECO:0000313" key="2">
    <source>
        <dbReference type="Proteomes" id="UP000389128"/>
    </source>
</evidence>
<dbReference type="AlphaFoldDB" id="A0A6C2CM25"/>
<reference evidence="1 2" key="1">
    <citation type="submission" date="2019-01" db="EMBL/GenBank/DDBJ databases">
        <title>Zoogloea oleivorans genome sequencing and assembly.</title>
        <authorList>
            <person name="Tancsics A."/>
            <person name="Farkas M."/>
            <person name="Kriszt B."/>
            <person name="Maroti G."/>
            <person name="Horvath B."/>
        </authorList>
    </citation>
    <scope>NUCLEOTIDE SEQUENCE [LARGE SCALE GENOMIC DNA]</scope>
    <source>
        <strain evidence="1 2">Buc</strain>
    </source>
</reference>
<sequence>MSVPTLGYEDDTQLPKSEIARVQLVEAIALFLAGNYICSITLAGAAEAIYAGILADEGMTSAVEDSTAAIWQIRERTQFSPFDGKAKKADIYNAWNAARNDLKHHSKGLASIISLNLFDEAYWMIKRALANACKLGVPIANSQYFENWVVLNINL</sequence>
<keyword evidence="2" id="KW-1185">Reference proteome</keyword>
<evidence type="ECO:0000313" key="1">
    <source>
        <dbReference type="EMBL" id="TYC55267.1"/>
    </source>
</evidence>